<name>A0ABU6Z6S6_9FABA</name>
<reference evidence="1 2" key="1">
    <citation type="journal article" date="2023" name="Plants (Basel)">
        <title>Bridging the Gap: Combining Genomics and Transcriptomics Approaches to Understand Stylosanthes scabra, an Orphan Legume from the Brazilian Caatinga.</title>
        <authorList>
            <person name="Ferreira-Neto J.R.C."/>
            <person name="da Silva M.D."/>
            <person name="Binneck E."/>
            <person name="de Melo N.F."/>
            <person name="da Silva R.H."/>
            <person name="de Melo A.L.T.M."/>
            <person name="Pandolfi V."/>
            <person name="Bustamante F.O."/>
            <person name="Brasileiro-Vidal A.C."/>
            <person name="Benko-Iseppon A.M."/>
        </authorList>
    </citation>
    <scope>NUCLEOTIDE SEQUENCE [LARGE SCALE GENOMIC DNA]</scope>
    <source>
        <tissue evidence="1">Leaves</tissue>
    </source>
</reference>
<keyword evidence="2" id="KW-1185">Reference proteome</keyword>
<protein>
    <submittedName>
        <fullName evidence="1">Uncharacterized protein</fullName>
    </submittedName>
</protein>
<gene>
    <name evidence="1" type="ORF">PIB30_012955</name>
</gene>
<accession>A0ABU6Z6S6</accession>
<sequence>MSRVRTELVKRGVVTRACNQFKNIDLQIEWTVRNGAPASCPSSARALDVDFVIKKRVARPHHLRRAAARSTLIFIWTIIYRWEALDARFPMALESSHLDLCSSSYGQISDRRSGLTALRDFLRTDLRMRIRHRIA</sequence>
<dbReference type="EMBL" id="JASCZI010271893">
    <property type="protein sequence ID" value="MED6216948.1"/>
    <property type="molecule type" value="Genomic_DNA"/>
</dbReference>
<organism evidence="1 2">
    <name type="scientific">Stylosanthes scabra</name>
    <dbReference type="NCBI Taxonomy" id="79078"/>
    <lineage>
        <taxon>Eukaryota</taxon>
        <taxon>Viridiplantae</taxon>
        <taxon>Streptophyta</taxon>
        <taxon>Embryophyta</taxon>
        <taxon>Tracheophyta</taxon>
        <taxon>Spermatophyta</taxon>
        <taxon>Magnoliopsida</taxon>
        <taxon>eudicotyledons</taxon>
        <taxon>Gunneridae</taxon>
        <taxon>Pentapetalae</taxon>
        <taxon>rosids</taxon>
        <taxon>fabids</taxon>
        <taxon>Fabales</taxon>
        <taxon>Fabaceae</taxon>
        <taxon>Papilionoideae</taxon>
        <taxon>50 kb inversion clade</taxon>
        <taxon>dalbergioids sensu lato</taxon>
        <taxon>Dalbergieae</taxon>
        <taxon>Pterocarpus clade</taxon>
        <taxon>Stylosanthes</taxon>
    </lineage>
</organism>
<evidence type="ECO:0000313" key="1">
    <source>
        <dbReference type="EMBL" id="MED6216948.1"/>
    </source>
</evidence>
<proteinExistence type="predicted"/>
<comment type="caution">
    <text evidence="1">The sequence shown here is derived from an EMBL/GenBank/DDBJ whole genome shotgun (WGS) entry which is preliminary data.</text>
</comment>
<dbReference type="Proteomes" id="UP001341840">
    <property type="component" value="Unassembled WGS sequence"/>
</dbReference>
<evidence type="ECO:0000313" key="2">
    <source>
        <dbReference type="Proteomes" id="UP001341840"/>
    </source>
</evidence>